<accession>A0A7M7PRJ9</accession>
<keyword evidence="4" id="KW-0175">Coiled coil</keyword>
<dbReference type="Proteomes" id="UP000007110">
    <property type="component" value="Unassembled WGS sequence"/>
</dbReference>
<keyword evidence="2" id="KW-0964">Secreted</keyword>
<dbReference type="OrthoDB" id="8626508at2759"/>
<dbReference type="PANTHER" id="PTHR23192">
    <property type="entry name" value="OLFACTOMEDIN-RELATED"/>
    <property type="match status" value="1"/>
</dbReference>
<dbReference type="InParanoid" id="A0A7M7PRJ9"/>
<dbReference type="GO" id="GO:0005615">
    <property type="term" value="C:extracellular space"/>
    <property type="evidence" value="ECO:0000318"/>
    <property type="project" value="GO_Central"/>
</dbReference>
<dbReference type="InterPro" id="IPR003112">
    <property type="entry name" value="Olfac-like_dom"/>
</dbReference>
<feature type="coiled-coil region" evidence="4">
    <location>
        <begin position="79"/>
        <end position="193"/>
    </location>
</feature>
<dbReference type="SUPFAM" id="SSF63829">
    <property type="entry name" value="Calcium-dependent phosphotriesterase"/>
    <property type="match status" value="1"/>
</dbReference>
<evidence type="ECO:0000313" key="7">
    <source>
        <dbReference type="EnsemblMetazoa" id="XP_030854012"/>
    </source>
</evidence>
<dbReference type="OMA" id="XELKEKM"/>
<dbReference type="AlphaFoldDB" id="A0A7M7PRJ9"/>
<protein>
    <recommendedName>
        <fullName evidence="6">Olfactomedin-like domain-containing protein</fullName>
    </recommendedName>
</protein>
<dbReference type="EnsemblMetazoa" id="XM_030998152">
    <property type="protein sequence ID" value="XP_030854012"/>
    <property type="gene ID" value="LOC755287"/>
</dbReference>
<reference evidence="7" key="2">
    <citation type="submission" date="2021-01" db="UniProtKB">
        <authorList>
            <consortium name="EnsemblMetazoa"/>
        </authorList>
    </citation>
    <scope>IDENTIFICATION</scope>
</reference>
<dbReference type="PROSITE" id="PS51132">
    <property type="entry name" value="OLF"/>
    <property type="match status" value="1"/>
</dbReference>
<dbReference type="PANTHER" id="PTHR23192:SF87">
    <property type="entry name" value="AMASSIN-3"/>
    <property type="match status" value="1"/>
</dbReference>
<evidence type="ECO:0000256" key="3">
    <source>
        <dbReference type="PROSITE-ProRule" id="PRU00446"/>
    </source>
</evidence>
<feature type="chain" id="PRO_5029511967" description="Olfactomedin-like domain-containing protein" evidence="5">
    <location>
        <begin position="24"/>
        <end position="480"/>
    </location>
</feature>
<comment type="subcellular location">
    <subcellularLocation>
        <location evidence="1">Secreted</location>
    </subcellularLocation>
</comment>
<evidence type="ECO:0000259" key="6">
    <source>
        <dbReference type="PROSITE" id="PS51132"/>
    </source>
</evidence>
<evidence type="ECO:0000256" key="5">
    <source>
        <dbReference type="SAM" id="SignalP"/>
    </source>
</evidence>
<comment type="caution">
    <text evidence="3">Lacks conserved residue(s) required for the propagation of feature annotation.</text>
</comment>
<feature type="signal peptide" evidence="5">
    <location>
        <begin position="1"/>
        <end position="23"/>
    </location>
</feature>
<feature type="domain" description="Olfactomedin-like" evidence="6">
    <location>
        <begin position="219"/>
        <end position="480"/>
    </location>
</feature>
<keyword evidence="5" id="KW-0732">Signal</keyword>
<dbReference type="InterPro" id="IPR050605">
    <property type="entry name" value="Olfactomedin-like_domain"/>
</dbReference>
<evidence type="ECO:0000256" key="2">
    <source>
        <dbReference type="ARBA" id="ARBA00022525"/>
    </source>
</evidence>
<reference evidence="8" key="1">
    <citation type="submission" date="2015-02" db="EMBL/GenBank/DDBJ databases">
        <title>Genome sequencing for Strongylocentrotus purpuratus.</title>
        <authorList>
            <person name="Murali S."/>
            <person name="Liu Y."/>
            <person name="Vee V."/>
            <person name="English A."/>
            <person name="Wang M."/>
            <person name="Skinner E."/>
            <person name="Han Y."/>
            <person name="Muzny D.M."/>
            <person name="Worley K.C."/>
            <person name="Gibbs R.A."/>
        </authorList>
    </citation>
    <scope>NUCLEOTIDE SEQUENCE</scope>
</reference>
<name>A0A7M7PRJ9_STRPU</name>
<dbReference type="GeneID" id="755287"/>
<dbReference type="Pfam" id="PF02191">
    <property type="entry name" value="OLF"/>
    <property type="match status" value="1"/>
</dbReference>
<evidence type="ECO:0000256" key="1">
    <source>
        <dbReference type="ARBA" id="ARBA00004613"/>
    </source>
</evidence>
<sequence length="480" mass="54020">MATKPIVAMLMLFLLCYTLEVSAQCIEYSVLGSGESMYDSCICDIQVGSVPGCSNPPSPAELNQIEYIQAQVTNISSRIDEVKVNVETTTVEIEKTQANIDAMTYKLERIENGDLKVNRPEFELIMEEIDKLELVLKLLEVERTNNLDDVAQLETELTAVQTLLYDLKKTQNVEILLEQIEELEEDLAQCEANVQPTPLPGSGDDFLFVPWEDVANQDSCAPISSLSSSYTVRTSTYPNGAWMRDPLVESDKIWHFKYYSSCQSSSTYRYIERYILYESYEREASSEAQTFSLTTGYAPDGPGLVAYNGSIYFTYYNSRTMYRYDVATGTTVITKSLDAAGYGNSATYEYMGRDCSAIDFAVDENGLWVIYATASTSMKLSRLNPWTLDIVQTWSLNYAKSSFGNCFVICAKLYCTNHYSAKDSKISFMFDTVTGVVSSPDISLGIRYGGLYTLDYNPRDQKLYGWDNGKMVLYDIKFGN</sequence>
<dbReference type="RefSeq" id="XP_030854012.1">
    <property type="nucleotide sequence ID" value="XM_030998152.1"/>
</dbReference>
<proteinExistence type="predicted"/>
<keyword evidence="8" id="KW-1185">Reference proteome</keyword>
<evidence type="ECO:0000256" key="4">
    <source>
        <dbReference type="SAM" id="Coils"/>
    </source>
</evidence>
<dbReference type="GO" id="GO:0007165">
    <property type="term" value="P:signal transduction"/>
    <property type="evidence" value="ECO:0000318"/>
    <property type="project" value="GO_Central"/>
</dbReference>
<evidence type="ECO:0000313" key="8">
    <source>
        <dbReference type="Proteomes" id="UP000007110"/>
    </source>
</evidence>
<organism evidence="7 8">
    <name type="scientific">Strongylocentrotus purpuratus</name>
    <name type="common">Purple sea urchin</name>
    <dbReference type="NCBI Taxonomy" id="7668"/>
    <lineage>
        <taxon>Eukaryota</taxon>
        <taxon>Metazoa</taxon>
        <taxon>Echinodermata</taxon>
        <taxon>Eleutherozoa</taxon>
        <taxon>Echinozoa</taxon>
        <taxon>Echinoidea</taxon>
        <taxon>Euechinoidea</taxon>
        <taxon>Echinacea</taxon>
        <taxon>Camarodonta</taxon>
        <taxon>Echinidea</taxon>
        <taxon>Strongylocentrotidae</taxon>
        <taxon>Strongylocentrotus</taxon>
    </lineage>
</organism>
<dbReference type="SMART" id="SM00284">
    <property type="entry name" value="OLF"/>
    <property type="match status" value="1"/>
</dbReference>
<dbReference type="KEGG" id="spu:755287"/>